<gene>
    <name evidence="1" type="ORF">EV386_2350</name>
</gene>
<dbReference type="Proteomes" id="UP000293852">
    <property type="component" value="Unassembled WGS sequence"/>
</dbReference>
<dbReference type="AlphaFoldDB" id="A0A4Q7M4T9"/>
<keyword evidence="2" id="KW-1185">Reference proteome</keyword>
<comment type="caution">
    <text evidence="1">The sequence shown here is derived from an EMBL/GenBank/DDBJ whole genome shotgun (WGS) entry which is preliminary data.</text>
</comment>
<sequence length="213" mass="21735">MTRVARGPHTRRARRALAIAVVLALLGAAAHALWRSHAGYAGATVHTGDLRVTTLGEPQWRRVVPGGPPQPIAAPSAEGAQFVAMPGDVYTITQPVTTYLRGDNLAGALAVSARPEAGAAVDVTFHVEDASGGRVAPASGGAALGTKLAVPGLVGSDSGVTGQWRVVIEARVRGDLSWSPGGTVRTPWAVQGVDVTLHQVRAGHGFTAAGGVR</sequence>
<reference evidence="1 2" key="1">
    <citation type="submission" date="2019-02" db="EMBL/GenBank/DDBJ databases">
        <title>Sequencing the genomes of 1000 actinobacteria strains.</title>
        <authorList>
            <person name="Klenk H.-P."/>
        </authorList>
    </citation>
    <scope>NUCLEOTIDE SEQUENCE [LARGE SCALE GENOMIC DNA]</scope>
    <source>
        <strain evidence="1 2">DSM 16932</strain>
    </source>
</reference>
<organism evidence="1 2">
    <name type="scientific">Xylanimonas ulmi</name>
    <dbReference type="NCBI Taxonomy" id="228973"/>
    <lineage>
        <taxon>Bacteria</taxon>
        <taxon>Bacillati</taxon>
        <taxon>Actinomycetota</taxon>
        <taxon>Actinomycetes</taxon>
        <taxon>Micrococcales</taxon>
        <taxon>Promicromonosporaceae</taxon>
        <taxon>Xylanimonas</taxon>
    </lineage>
</organism>
<name>A0A4Q7M4T9_9MICO</name>
<proteinExistence type="predicted"/>
<dbReference type="OrthoDB" id="4827586at2"/>
<dbReference type="EMBL" id="SGWX01000001">
    <property type="protein sequence ID" value="RZS62033.1"/>
    <property type="molecule type" value="Genomic_DNA"/>
</dbReference>
<evidence type="ECO:0000313" key="2">
    <source>
        <dbReference type="Proteomes" id="UP000293852"/>
    </source>
</evidence>
<accession>A0A4Q7M4T9</accession>
<protein>
    <submittedName>
        <fullName evidence="1">Alternate signal-mediated exported protein</fullName>
    </submittedName>
</protein>
<dbReference type="RefSeq" id="WP_130415172.1">
    <property type="nucleotide sequence ID" value="NZ_SGWX01000001.1"/>
</dbReference>
<evidence type="ECO:0000313" key="1">
    <source>
        <dbReference type="EMBL" id="RZS62033.1"/>
    </source>
</evidence>